<organism evidence="3 4">
    <name type="scientific">Franzmannia pantelleriensis</name>
    <dbReference type="NCBI Taxonomy" id="48727"/>
    <lineage>
        <taxon>Bacteria</taxon>
        <taxon>Pseudomonadati</taxon>
        <taxon>Pseudomonadota</taxon>
        <taxon>Gammaproteobacteria</taxon>
        <taxon>Oceanospirillales</taxon>
        <taxon>Halomonadaceae</taxon>
        <taxon>Franzmannia</taxon>
    </lineage>
</organism>
<keyword evidence="4" id="KW-1185">Reference proteome</keyword>
<evidence type="ECO:0000313" key="3">
    <source>
        <dbReference type="EMBL" id="SDK79006.1"/>
    </source>
</evidence>
<dbReference type="CDD" id="cd03801">
    <property type="entry name" value="GT4_PimA-like"/>
    <property type="match status" value="1"/>
</dbReference>
<dbReference type="InterPro" id="IPR050194">
    <property type="entry name" value="Glycosyltransferase_grp1"/>
</dbReference>
<protein>
    <submittedName>
        <fullName evidence="3">Glycosyltransferase involved in cell wall bisynthesis</fullName>
    </submittedName>
</protein>
<keyword evidence="3" id="KW-0808">Transferase</keyword>
<gene>
    <name evidence="3" type="ORF">SAMN05192555_101210</name>
</gene>
<feature type="domain" description="Glycosyltransferase subfamily 4-like N-terminal" evidence="2">
    <location>
        <begin position="20"/>
        <end position="161"/>
    </location>
</feature>
<dbReference type="InterPro" id="IPR028098">
    <property type="entry name" value="Glyco_trans_4-like_N"/>
</dbReference>
<dbReference type="Gene3D" id="3.40.50.2000">
    <property type="entry name" value="Glycogen Phosphorylase B"/>
    <property type="match status" value="2"/>
</dbReference>
<dbReference type="PANTHER" id="PTHR45947:SF3">
    <property type="entry name" value="SULFOQUINOVOSYL TRANSFERASE SQD2"/>
    <property type="match status" value="1"/>
</dbReference>
<dbReference type="PANTHER" id="PTHR45947">
    <property type="entry name" value="SULFOQUINOVOSYL TRANSFERASE SQD2"/>
    <property type="match status" value="1"/>
</dbReference>
<evidence type="ECO:0000313" key="4">
    <source>
        <dbReference type="Proteomes" id="UP000199107"/>
    </source>
</evidence>
<dbReference type="STRING" id="48727.SAMN05192555_101210"/>
<name>A0A1G9ES83_9GAMM</name>
<dbReference type="RefSeq" id="WP_089656659.1">
    <property type="nucleotide sequence ID" value="NZ_FNGH01000001.1"/>
</dbReference>
<dbReference type="InterPro" id="IPR001296">
    <property type="entry name" value="Glyco_trans_1"/>
</dbReference>
<evidence type="ECO:0000259" key="2">
    <source>
        <dbReference type="Pfam" id="PF13439"/>
    </source>
</evidence>
<proteinExistence type="predicted"/>
<dbReference type="SUPFAM" id="SSF53756">
    <property type="entry name" value="UDP-Glycosyltransferase/glycogen phosphorylase"/>
    <property type="match status" value="1"/>
</dbReference>
<dbReference type="AlphaFoldDB" id="A0A1G9ES83"/>
<dbReference type="Pfam" id="PF13439">
    <property type="entry name" value="Glyco_transf_4"/>
    <property type="match status" value="1"/>
</dbReference>
<feature type="domain" description="Glycosyl transferase family 1" evidence="1">
    <location>
        <begin position="171"/>
        <end position="328"/>
    </location>
</feature>
<dbReference type="OrthoDB" id="9815351at2"/>
<evidence type="ECO:0000259" key="1">
    <source>
        <dbReference type="Pfam" id="PF00534"/>
    </source>
</evidence>
<accession>A0A1G9ES83</accession>
<sequence length="352" mass="40129">MSQYQLKKKVLLVMECWGEGGTETYVNGLLNSLSSDDKINISVLFLRQYINVDEHLPGAKRIYYSSHSNFLISILKARPDVINLHLYSSLLYAVFMAKISGVKCVTTLHMPPCAWGLRHRGYWRLACLMSNCIVGVSGAVIDNLSSNRKRAIIIPGGVESEFFRVVRNNTKYGDFKIAAVGRLAPEKNWLILIRGISLLSKEVRSRVVINFYGDGPLQDVINEYALKREVNVRFHGYVSKKTLRYELSYTHLSILPSKFEGLGLSALECMAVGVPTITSDFVASREYILPGVTGHTFPAEDVESLKVLINWHIMNPELSEIIGREGKKFVRERYYENFVYRKYIDVFKEFYN</sequence>
<dbReference type="GO" id="GO:0016757">
    <property type="term" value="F:glycosyltransferase activity"/>
    <property type="evidence" value="ECO:0007669"/>
    <property type="project" value="InterPro"/>
</dbReference>
<dbReference type="EMBL" id="FNGH01000001">
    <property type="protein sequence ID" value="SDK79006.1"/>
    <property type="molecule type" value="Genomic_DNA"/>
</dbReference>
<reference evidence="4" key="1">
    <citation type="submission" date="2016-10" db="EMBL/GenBank/DDBJ databases">
        <authorList>
            <person name="Varghese N."/>
            <person name="Submissions S."/>
        </authorList>
    </citation>
    <scope>NUCLEOTIDE SEQUENCE [LARGE SCALE GENOMIC DNA]</scope>
    <source>
        <strain evidence="4">AAP</strain>
    </source>
</reference>
<dbReference type="Pfam" id="PF00534">
    <property type="entry name" value="Glycos_transf_1"/>
    <property type="match status" value="1"/>
</dbReference>
<dbReference type="Proteomes" id="UP000199107">
    <property type="component" value="Unassembled WGS sequence"/>
</dbReference>